<feature type="domain" description="SET" evidence="9">
    <location>
        <begin position="1"/>
        <end position="217"/>
    </location>
</feature>
<evidence type="ECO:0000256" key="4">
    <source>
        <dbReference type="ARBA" id="ARBA00022723"/>
    </source>
</evidence>
<dbReference type="Pfam" id="PF00856">
    <property type="entry name" value="SET"/>
    <property type="match status" value="1"/>
</dbReference>
<dbReference type="InterPro" id="IPR002893">
    <property type="entry name" value="Znf_MYND"/>
</dbReference>
<sequence length="217" mass="24437">MTGGNAELFDGEKTGRGLRATRDLHTGEVVLAEPGYSAVVCDSLVYQVCHSCFRRQSKLHLCAQCRFAHYCDRTCQSACWEEHKQECAAIRSLGYAPNQNVRLAARLMWRRKKDQGLASDSQLVPADQLEDHLDRLPEEELKKVQRDVDHLLKYWSGAAKQHSEGYISHIFGLIKCNGLPLTDQRGQQNVGLGLFPSLSLVNHDCWPNCTVTFNHGK</sequence>
<dbReference type="GO" id="GO:0032259">
    <property type="term" value="P:methylation"/>
    <property type="evidence" value="ECO:0007669"/>
    <property type="project" value="UniProtKB-KW"/>
</dbReference>
<evidence type="ECO:0000259" key="10">
    <source>
        <dbReference type="PROSITE" id="PS50865"/>
    </source>
</evidence>
<evidence type="ECO:0000256" key="7">
    <source>
        <dbReference type="ARBA" id="ARBA00047571"/>
    </source>
</evidence>
<dbReference type="GeneID" id="106511923"/>
<dbReference type="GO" id="GO:0140999">
    <property type="term" value="F:histone H3K4 trimethyltransferase activity"/>
    <property type="evidence" value="ECO:0007669"/>
    <property type="project" value="UniProtKB-EC"/>
</dbReference>
<dbReference type="STRING" id="52670.A0A2I4AKQ4"/>
<keyword evidence="2" id="KW-0489">Methyltransferase</keyword>
<dbReference type="OrthoDB" id="1028014at2759"/>
<gene>
    <name evidence="12" type="primary">LOC106511923</name>
</gene>
<dbReference type="PROSITE" id="PS50865">
    <property type="entry name" value="ZF_MYND_2"/>
    <property type="match status" value="1"/>
</dbReference>
<feature type="domain" description="MYND-type" evidence="10">
    <location>
        <begin position="49"/>
        <end position="87"/>
    </location>
</feature>
<dbReference type="EC" id="2.1.1.354" evidence="1"/>
<reference evidence="12" key="1">
    <citation type="submission" date="2025-08" db="UniProtKB">
        <authorList>
            <consortium name="RefSeq"/>
        </authorList>
    </citation>
    <scope>IDENTIFICATION</scope>
</reference>
<proteinExistence type="predicted"/>
<evidence type="ECO:0000259" key="9">
    <source>
        <dbReference type="PROSITE" id="PS50280"/>
    </source>
</evidence>
<accession>A0A2I4AKQ4</accession>
<dbReference type="InParanoid" id="A0A2I4AKQ4"/>
<dbReference type="PANTHER" id="PTHR12197:SF184">
    <property type="entry name" value="HISTONE-LYSINE N-METHYLTRANSFERASE SMYD1"/>
    <property type="match status" value="1"/>
</dbReference>
<evidence type="ECO:0000256" key="6">
    <source>
        <dbReference type="ARBA" id="ARBA00022833"/>
    </source>
</evidence>
<keyword evidence="2" id="KW-0808">Transferase</keyword>
<dbReference type="Proteomes" id="UP000192220">
    <property type="component" value="Unplaced"/>
</dbReference>
<dbReference type="InterPro" id="IPR046341">
    <property type="entry name" value="SET_dom_sf"/>
</dbReference>
<dbReference type="GO" id="GO:0008270">
    <property type="term" value="F:zinc ion binding"/>
    <property type="evidence" value="ECO:0007669"/>
    <property type="project" value="UniProtKB-KW"/>
</dbReference>
<evidence type="ECO:0000313" key="11">
    <source>
        <dbReference type="Proteomes" id="UP000192220"/>
    </source>
</evidence>
<evidence type="ECO:0000313" key="12">
    <source>
        <dbReference type="RefSeq" id="XP_013856095.1"/>
    </source>
</evidence>
<dbReference type="KEGG" id="alim:106511923"/>
<dbReference type="AlphaFoldDB" id="A0A2I4AKQ4"/>
<keyword evidence="4" id="KW-0479">Metal-binding</keyword>
<organism evidence="11 12">
    <name type="scientific">Austrofundulus limnaeus</name>
    <name type="common">Annual killifish</name>
    <dbReference type="NCBI Taxonomy" id="52670"/>
    <lineage>
        <taxon>Eukaryota</taxon>
        <taxon>Metazoa</taxon>
        <taxon>Chordata</taxon>
        <taxon>Craniata</taxon>
        <taxon>Vertebrata</taxon>
        <taxon>Euteleostomi</taxon>
        <taxon>Actinopterygii</taxon>
        <taxon>Neopterygii</taxon>
        <taxon>Teleostei</taxon>
        <taxon>Neoteleostei</taxon>
        <taxon>Acanthomorphata</taxon>
        <taxon>Ovalentaria</taxon>
        <taxon>Atherinomorphae</taxon>
        <taxon>Cyprinodontiformes</taxon>
        <taxon>Rivulidae</taxon>
        <taxon>Austrofundulus</taxon>
    </lineage>
</organism>
<dbReference type="InterPro" id="IPR001214">
    <property type="entry name" value="SET_dom"/>
</dbReference>
<protein>
    <recommendedName>
        <fullName evidence="1">[histone H3]-lysine(4) N-trimethyltransferase</fullName>
        <ecNumber evidence="1">2.1.1.354</ecNumber>
    </recommendedName>
</protein>
<keyword evidence="6" id="KW-0862">Zinc</keyword>
<dbReference type="Gene3D" id="2.170.270.10">
    <property type="entry name" value="SET domain"/>
    <property type="match status" value="1"/>
</dbReference>
<keyword evidence="11" id="KW-1185">Reference proteome</keyword>
<dbReference type="PROSITE" id="PS50280">
    <property type="entry name" value="SET"/>
    <property type="match status" value="1"/>
</dbReference>
<evidence type="ECO:0000256" key="2">
    <source>
        <dbReference type="ARBA" id="ARBA00022603"/>
    </source>
</evidence>
<dbReference type="PROSITE" id="PS01360">
    <property type="entry name" value="ZF_MYND_1"/>
    <property type="match status" value="1"/>
</dbReference>
<dbReference type="RefSeq" id="XP_013856095.1">
    <property type="nucleotide sequence ID" value="XM_014000641.1"/>
</dbReference>
<keyword evidence="5 8" id="KW-0863">Zinc-finger</keyword>
<dbReference type="PANTHER" id="PTHR12197">
    <property type="entry name" value="HISTONE-LYSINE N-METHYLTRANSFERASE SMYD"/>
    <property type="match status" value="1"/>
</dbReference>
<evidence type="ECO:0000256" key="5">
    <source>
        <dbReference type="ARBA" id="ARBA00022771"/>
    </source>
</evidence>
<evidence type="ECO:0000256" key="8">
    <source>
        <dbReference type="PROSITE-ProRule" id="PRU00134"/>
    </source>
</evidence>
<dbReference type="GO" id="GO:0005634">
    <property type="term" value="C:nucleus"/>
    <property type="evidence" value="ECO:0007669"/>
    <property type="project" value="TreeGrafter"/>
</dbReference>
<dbReference type="SUPFAM" id="SSF82199">
    <property type="entry name" value="SET domain"/>
    <property type="match status" value="1"/>
</dbReference>
<dbReference type="InterPro" id="IPR050869">
    <property type="entry name" value="H3K4_H4K5_MeTrfase"/>
</dbReference>
<dbReference type="FunFam" id="6.10.140.2220:FF:000005">
    <property type="entry name" value="Histone-lysine N-methyltransferase SMYD1 isoform 1"/>
    <property type="match status" value="1"/>
</dbReference>
<comment type="catalytic activity">
    <reaction evidence="7">
        <text>L-lysyl(4)-[histone H3] + 3 S-adenosyl-L-methionine = N(6),N(6),N(6)-trimethyl-L-lysyl(4)-[histone H3] + 3 S-adenosyl-L-homocysteine + 3 H(+)</text>
        <dbReference type="Rhea" id="RHEA:60260"/>
        <dbReference type="Rhea" id="RHEA-COMP:15537"/>
        <dbReference type="Rhea" id="RHEA-COMP:15547"/>
        <dbReference type="ChEBI" id="CHEBI:15378"/>
        <dbReference type="ChEBI" id="CHEBI:29969"/>
        <dbReference type="ChEBI" id="CHEBI:57856"/>
        <dbReference type="ChEBI" id="CHEBI:59789"/>
        <dbReference type="ChEBI" id="CHEBI:61961"/>
        <dbReference type="EC" id="2.1.1.354"/>
    </reaction>
</comment>
<name>A0A2I4AKQ4_AUSLI</name>
<evidence type="ECO:0000256" key="3">
    <source>
        <dbReference type="ARBA" id="ARBA00022691"/>
    </source>
</evidence>
<dbReference type="Pfam" id="PF01753">
    <property type="entry name" value="zf-MYND"/>
    <property type="match status" value="1"/>
</dbReference>
<keyword evidence="3" id="KW-0949">S-adenosyl-L-methionine</keyword>
<dbReference type="Gene3D" id="6.10.140.2220">
    <property type="match status" value="1"/>
</dbReference>
<evidence type="ECO:0000256" key="1">
    <source>
        <dbReference type="ARBA" id="ARBA00012182"/>
    </source>
</evidence>
<dbReference type="Gene3D" id="1.10.220.160">
    <property type="match status" value="1"/>
</dbReference>